<sequence>MHPPPPPCPVLAPFSFAPLHPLDSHSVASRSPSSIAIHASSCIFPSPLSLIAPTFAIVLQRAGRSGSPRFANRSSPSPGRLFLGRHSSTLLGASIVTISSPDCTYHTLSCLYDRTLLWRHTCRTLFTVTIEKRNSQDSLAPSVKTPRTARFAEATSVYSPIDPPRSPFNYPTNHYKPQPQVSDVGFGYVPSAVIEMEETDRKYLPPPTPKTPLKSALKSPGAPPRTTETMILSPTFREERELEKREEMTEHEQTKDLKVKVRVRIAKIFLRGINFACSLIILSMLATAFSIFNATKTLAPRNGLPAWAENTKIWPQVLLLSIAGISLFLSVCVMITYARKGHQRAEKVAAYYTVFAVGFFIFSIIMWAVGAALFNQSKAQGNNKDMWGWSCVDNKRRHLFEDDVSYALVCRLQNWSLVCCIIEVVIETLCIIIYAIVFYRFWSKRKLRKSMAVRDRARSDLYLAQLRSQSAPNTPGFGPLSPRSGGWRPPPGHPAYVDPHSAAENGEAGGNTQFAREFYQPQPFNLQPPPIKIQGATPKVEQEGFAAPPPPAPLASPGFQQNVNQHVAAAPGEQTYDAVPIPGAYAGPPSVPAPAVTNSAPQGFDFGPAVTSGQK</sequence>
<feature type="transmembrane region" description="Helical" evidence="2">
    <location>
        <begin position="35"/>
        <end position="59"/>
    </location>
</feature>
<evidence type="ECO:0000313" key="4">
    <source>
        <dbReference type="Proteomes" id="UP001152607"/>
    </source>
</evidence>
<dbReference type="PANTHER" id="PTHR42069:SF1">
    <property type="entry name" value="MARVEL DOMAIN-CONTAINING PROTEIN"/>
    <property type="match status" value="1"/>
</dbReference>
<reference evidence="3" key="1">
    <citation type="submission" date="2023-01" db="EMBL/GenBank/DDBJ databases">
        <authorList>
            <person name="Van Ghelder C."/>
            <person name="Rancurel C."/>
        </authorList>
    </citation>
    <scope>NUCLEOTIDE SEQUENCE</scope>
    <source>
        <strain evidence="3">CNCM I-4278</strain>
    </source>
</reference>
<feature type="transmembrane region" description="Helical" evidence="2">
    <location>
        <begin position="349"/>
        <end position="374"/>
    </location>
</feature>
<feature type="transmembrane region" description="Helical" evidence="2">
    <location>
        <begin position="268"/>
        <end position="293"/>
    </location>
</feature>
<feature type="compositionally biased region" description="Low complexity" evidence="1">
    <location>
        <begin position="478"/>
        <end position="487"/>
    </location>
</feature>
<dbReference type="EMBL" id="CAOQHR010000012">
    <property type="protein sequence ID" value="CAI6341803.1"/>
    <property type="molecule type" value="Genomic_DNA"/>
</dbReference>
<keyword evidence="2" id="KW-1133">Transmembrane helix</keyword>
<protein>
    <submittedName>
        <fullName evidence="3">Uncharacterized protein</fullName>
    </submittedName>
</protein>
<dbReference type="PANTHER" id="PTHR42069">
    <property type="entry name" value="HYPHAL ANASTAMOSIS-8 PROTEIN"/>
    <property type="match status" value="1"/>
</dbReference>
<feature type="transmembrane region" description="Helical" evidence="2">
    <location>
        <begin position="313"/>
        <end position="337"/>
    </location>
</feature>
<feature type="region of interest" description="Disordered" evidence="1">
    <location>
        <begin position="541"/>
        <end position="615"/>
    </location>
</feature>
<dbReference type="OrthoDB" id="5420724at2759"/>
<feature type="region of interest" description="Disordered" evidence="1">
    <location>
        <begin position="470"/>
        <end position="508"/>
    </location>
</feature>
<keyword evidence="4" id="KW-1185">Reference proteome</keyword>
<accession>A0A9W4UWT2</accession>
<feature type="region of interest" description="Disordered" evidence="1">
    <location>
        <begin position="202"/>
        <end position="228"/>
    </location>
</feature>
<organism evidence="3 4">
    <name type="scientific">Periconia digitata</name>
    <dbReference type="NCBI Taxonomy" id="1303443"/>
    <lineage>
        <taxon>Eukaryota</taxon>
        <taxon>Fungi</taxon>
        <taxon>Dikarya</taxon>
        <taxon>Ascomycota</taxon>
        <taxon>Pezizomycotina</taxon>
        <taxon>Dothideomycetes</taxon>
        <taxon>Pleosporomycetidae</taxon>
        <taxon>Pleosporales</taxon>
        <taxon>Massarineae</taxon>
        <taxon>Periconiaceae</taxon>
        <taxon>Periconia</taxon>
    </lineage>
</organism>
<proteinExistence type="predicted"/>
<comment type="caution">
    <text evidence="3">The sequence shown here is derived from an EMBL/GenBank/DDBJ whole genome shotgun (WGS) entry which is preliminary data.</text>
</comment>
<keyword evidence="2" id="KW-0812">Transmembrane</keyword>
<feature type="transmembrane region" description="Helical" evidence="2">
    <location>
        <begin position="415"/>
        <end position="442"/>
    </location>
</feature>
<evidence type="ECO:0000313" key="3">
    <source>
        <dbReference type="EMBL" id="CAI6341803.1"/>
    </source>
</evidence>
<evidence type="ECO:0000256" key="2">
    <source>
        <dbReference type="SAM" id="Phobius"/>
    </source>
</evidence>
<dbReference type="AlphaFoldDB" id="A0A9W4UWT2"/>
<gene>
    <name evidence="3" type="ORF">PDIGIT_LOCUS15003</name>
</gene>
<dbReference type="Proteomes" id="UP001152607">
    <property type="component" value="Unassembled WGS sequence"/>
</dbReference>
<keyword evidence="2" id="KW-0472">Membrane</keyword>
<name>A0A9W4UWT2_9PLEO</name>
<evidence type="ECO:0000256" key="1">
    <source>
        <dbReference type="SAM" id="MobiDB-lite"/>
    </source>
</evidence>